<evidence type="ECO:0000313" key="2">
    <source>
        <dbReference type="EMBL" id="GAA0725510.1"/>
    </source>
</evidence>
<feature type="transmembrane region" description="Helical" evidence="1">
    <location>
        <begin position="242"/>
        <end position="262"/>
    </location>
</feature>
<dbReference type="EMBL" id="BAAAGE010000003">
    <property type="protein sequence ID" value="GAA0725510.1"/>
    <property type="molecule type" value="Genomic_DNA"/>
</dbReference>
<evidence type="ECO:0008006" key="4">
    <source>
        <dbReference type="Google" id="ProtNLM"/>
    </source>
</evidence>
<keyword evidence="1" id="KW-0812">Transmembrane</keyword>
<comment type="caution">
    <text evidence="2">The sequence shown here is derived from an EMBL/GenBank/DDBJ whole genome shotgun (WGS) entry which is preliminary data.</text>
</comment>
<feature type="transmembrane region" description="Helical" evidence="1">
    <location>
        <begin position="51"/>
        <end position="72"/>
    </location>
</feature>
<keyword evidence="1" id="KW-1133">Transmembrane helix</keyword>
<evidence type="ECO:0000313" key="3">
    <source>
        <dbReference type="Proteomes" id="UP001501758"/>
    </source>
</evidence>
<name>A0ABP3U8I4_9FLAO</name>
<protein>
    <recommendedName>
        <fullName evidence="4">ABC transporter permease</fullName>
    </recommendedName>
</protein>
<feature type="transmembrane region" description="Helical" evidence="1">
    <location>
        <begin position="268"/>
        <end position="293"/>
    </location>
</feature>
<keyword evidence="3" id="KW-1185">Reference proteome</keyword>
<sequence>MKYYYQLQYRRIYRAFKDFGTEPVIGYPIIAFLFGWMSLSFFDRVLYANYIYIFIATIFAYSLTNANHIEFLKQHFLAAEYRKIMILNNLIKVIPFALLLVIKGFFIEVFVLCVIGFLISFLKKGKRQTIIIPTPFGKEPTEFIIGFRKTFWVFPLVYGLAGIAMYKENYNLGIFALVLVLLVCSGYYTKPDPAYYIWIYDKNPKEFLKHKVMLAWKNSLLLVLPILIVLVVFYAKETHLTLLFLLVGWLYLIMYVFMKYAFEYYGLGIFQGIVGALCLLFPPIMIITIPYFYKEALRNLNQSLK</sequence>
<feature type="transmembrane region" description="Helical" evidence="1">
    <location>
        <begin position="170"/>
        <end position="188"/>
    </location>
</feature>
<feature type="transmembrane region" description="Helical" evidence="1">
    <location>
        <begin position="21"/>
        <end position="39"/>
    </location>
</feature>
<proteinExistence type="predicted"/>
<dbReference type="RefSeq" id="WP_343913209.1">
    <property type="nucleotide sequence ID" value="NZ_BAAAGE010000003.1"/>
</dbReference>
<dbReference type="Proteomes" id="UP001501758">
    <property type="component" value="Unassembled WGS sequence"/>
</dbReference>
<keyword evidence="1" id="KW-0472">Membrane</keyword>
<evidence type="ECO:0000256" key="1">
    <source>
        <dbReference type="SAM" id="Phobius"/>
    </source>
</evidence>
<organism evidence="2 3">
    <name type="scientific">Aquimarina litoralis</name>
    <dbReference type="NCBI Taxonomy" id="584605"/>
    <lineage>
        <taxon>Bacteria</taxon>
        <taxon>Pseudomonadati</taxon>
        <taxon>Bacteroidota</taxon>
        <taxon>Flavobacteriia</taxon>
        <taxon>Flavobacteriales</taxon>
        <taxon>Flavobacteriaceae</taxon>
        <taxon>Aquimarina</taxon>
    </lineage>
</organism>
<feature type="transmembrane region" description="Helical" evidence="1">
    <location>
        <begin position="93"/>
        <end position="119"/>
    </location>
</feature>
<reference evidence="3" key="1">
    <citation type="journal article" date="2019" name="Int. J. Syst. Evol. Microbiol.">
        <title>The Global Catalogue of Microorganisms (GCM) 10K type strain sequencing project: providing services to taxonomists for standard genome sequencing and annotation.</title>
        <authorList>
            <consortium name="The Broad Institute Genomics Platform"/>
            <consortium name="The Broad Institute Genome Sequencing Center for Infectious Disease"/>
            <person name="Wu L."/>
            <person name="Ma J."/>
        </authorList>
    </citation>
    <scope>NUCLEOTIDE SEQUENCE [LARGE SCALE GENOMIC DNA]</scope>
    <source>
        <strain evidence="3">JCM 15974</strain>
    </source>
</reference>
<accession>A0ABP3U8I4</accession>
<gene>
    <name evidence="2" type="ORF">GCM10009430_31300</name>
</gene>
<feature type="transmembrane region" description="Helical" evidence="1">
    <location>
        <begin position="214"/>
        <end position="235"/>
    </location>
</feature>